<dbReference type="PROSITE" id="PS50835">
    <property type="entry name" value="IG_LIKE"/>
    <property type="match status" value="1"/>
</dbReference>
<dbReference type="Proteomes" id="UP000031443">
    <property type="component" value="Unassembled WGS sequence"/>
</dbReference>
<dbReference type="InterPro" id="IPR036179">
    <property type="entry name" value="Ig-like_dom_sf"/>
</dbReference>
<dbReference type="SUPFAM" id="SSF48726">
    <property type="entry name" value="Immunoglobulin"/>
    <property type="match status" value="1"/>
</dbReference>
<dbReference type="CDD" id="cd00096">
    <property type="entry name" value="Ig"/>
    <property type="match status" value="1"/>
</dbReference>
<evidence type="ECO:0000259" key="2">
    <source>
        <dbReference type="PROSITE" id="PS50835"/>
    </source>
</evidence>
<organism evidence="3 4">
    <name type="scientific">Chelonia mydas</name>
    <name type="common">Green sea-turtle</name>
    <name type="synonym">Chelonia agassizi</name>
    <dbReference type="NCBI Taxonomy" id="8469"/>
    <lineage>
        <taxon>Eukaryota</taxon>
        <taxon>Metazoa</taxon>
        <taxon>Chordata</taxon>
        <taxon>Craniata</taxon>
        <taxon>Vertebrata</taxon>
        <taxon>Euteleostomi</taxon>
        <taxon>Archelosauria</taxon>
        <taxon>Testudinata</taxon>
        <taxon>Testudines</taxon>
        <taxon>Cryptodira</taxon>
        <taxon>Durocryptodira</taxon>
        <taxon>Americhelydia</taxon>
        <taxon>Chelonioidea</taxon>
        <taxon>Cheloniidae</taxon>
        <taxon>Chelonia</taxon>
    </lineage>
</organism>
<feature type="region of interest" description="Disordered" evidence="1">
    <location>
        <begin position="73"/>
        <end position="94"/>
    </location>
</feature>
<evidence type="ECO:0000313" key="4">
    <source>
        <dbReference type="Proteomes" id="UP000031443"/>
    </source>
</evidence>
<gene>
    <name evidence="3" type="ORF">UY3_02350</name>
</gene>
<name>M7BT88_CHEMY</name>
<protein>
    <recommendedName>
        <fullName evidence="2">Ig-like domain-containing protein</fullName>
    </recommendedName>
</protein>
<dbReference type="InterPro" id="IPR013783">
    <property type="entry name" value="Ig-like_fold"/>
</dbReference>
<dbReference type="EMBL" id="KB512509">
    <property type="protein sequence ID" value="EMP40414.1"/>
    <property type="molecule type" value="Genomic_DNA"/>
</dbReference>
<evidence type="ECO:0000256" key="1">
    <source>
        <dbReference type="SAM" id="MobiDB-lite"/>
    </source>
</evidence>
<proteinExistence type="predicted"/>
<reference evidence="4" key="1">
    <citation type="journal article" date="2013" name="Nat. Genet.">
        <title>The draft genomes of soft-shell turtle and green sea turtle yield insights into the development and evolution of the turtle-specific body plan.</title>
        <authorList>
            <person name="Wang Z."/>
            <person name="Pascual-Anaya J."/>
            <person name="Zadissa A."/>
            <person name="Li W."/>
            <person name="Niimura Y."/>
            <person name="Huang Z."/>
            <person name="Li C."/>
            <person name="White S."/>
            <person name="Xiong Z."/>
            <person name="Fang D."/>
            <person name="Wang B."/>
            <person name="Ming Y."/>
            <person name="Chen Y."/>
            <person name="Zheng Y."/>
            <person name="Kuraku S."/>
            <person name="Pignatelli M."/>
            <person name="Herrero J."/>
            <person name="Beal K."/>
            <person name="Nozawa M."/>
            <person name="Li Q."/>
            <person name="Wang J."/>
            <person name="Zhang H."/>
            <person name="Yu L."/>
            <person name="Shigenobu S."/>
            <person name="Wang J."/>
            <person name="Liu J."/>
            <person name="Flicek P."/>
            <person name="Searle S."/>
            <person name="Wang J."/>
            <person name="Kuratani S."/>
            <person name="Yin Y."/>
            <person name="Aken B."/>
            <person name="Zhang G."/>
            <person name="Irie N."/>
        </authorList>
    </citation>
    <scope>NUCLEOTIDE SEQUENCE [LARGE SCALE GENOMIC DNA]</scope>
</reference>
<dbReference type="AlphaFoldDB" id="M7BT88"/>
<feature type="domain" description="Ig-like" evidence="2">
    <location>
        <begin position="1"/>
        <end position="69"/>
    </location>
</feature>
<keyword evidence="4" id="KW-1185">Reference proteome</keyword>
<accession>M7BT88</accession>
<evidence type="ECO:0000313" key="3">
    <source>
        <dbReference type="EMBL" id="EMP40414.1"/>
    </source>
</evidence>
<dbReference type="InterPro" id="IPR007110">
    <property type="entry name" value="Ig-like_dom"/>
</dbReference>
<sequence>MYSVTWYKKGADGHENELKNGTGIVTTVLDSSKGLASLTLIKINRNDSGLYRCDFGKNGVGNGTRVTIQEPLQSRSEAEMTQMETSSPPPADEVTYVDLNFHKRDTKAEEEVVYTEVKIRPKQRDDNVIYAKVNPHHH</sequence>
<dbReference type="Gene3D" id="2.60.40.10">
    <property type="entry name" value="Immunoglobulins"/>
    <property type="match status" value="1"/>
</dbReference>